<gene>
    <name evidence="3" type="primary">LOC113704535</name>
</gene>
<dbReference type="RefSeq" id="XP_071917044.1">
    <property type="nucleotide sequence ID" value="XM_072060943.1"/>
</dbReference>
<keyword evidence="2" id="KW-1185">Reference proteome</keyword>
<evidence type="ECO:0000313" key="2">
    <source>
        <dbReference type="Proteomes" id="UP001652660"/>
    </source>
</evidence>
<feature type="region of interest" description="Disordered" evidence="1">
    <location>
        <begin position="234"/>
        <end position="256"/>
    </location>
</feature>
<reference evidence="3" key="1">
    <citation type="submission" date="2025-08" db="UniProtKB">
        <authorList>
            <consortium name="RefSeq"/>
        </authorList>
    </citation>
    <scope>IDENTIFICATION</scope>
    <source>
        <tissue evidence="3">Leaves</tissue>
    </source>
</reference>
<evidence type="ECO:0000256" key="1">
    <source>
        <dbReference type="SAM" id="MobiDB-lite"/>
    </source>
</evidence>
<protein>
    <recommendedName>
        <fullName evidence="4">Retrotransposon Copia-like N-terminal domain-containing protein</fullName>
    </recommendedName>
</protein>
<evidence type="ECO:0008006" key="4">
    <source>
        <dbReference type="Google" id="ProtNLM"/>
    </source>
</evidence>
<sequence>MAESLSKGIVTSTNIMPMVMSQITNWKLNDTNYQQWSKAVKIYLTGLGKQRYLTDDFPTEDNKKLVWIQEDAQILGAIWNSMEPRIAYMCSHCETTKEVWDYVRLLYCSNLSRMYDISLEYFQLQQDNKTVTEYFADLKRVSEELNAVMPLSSDITVMQRQREQMLVLKFLAGLKPEFEPIKSQILAGEQLPSFAEAYARVLRSASKDKVQGDGALINDKSALVANNGRIEQLNLGRGSRGGRSRGGRGGRGGRGTRECTHCGLKNHTHDTCWDLHGKPPRFANAVTIDQAESSSSAQGSQKTVTISEEDYVKFLQYQTANHASLPYASLAQKGNAMACLSTSKNFDSWIIDSGATDHMSGISSGSPEPPKLYPEALVQAPRASKVVSSGLRHDSDNFMQELIWLLYSISHSNYHLCSENCLSSPSLAYAITVSWFNKVIKHSRFILIRKIISSYCIHEGT</sequence>
<dbReference type="Pfam" id="PF14223">
    <property type="entry name" value="Retrotran_gag_2"/>
    <property type="match status" value="1"/>
</dbReference>
<name>A0ABM4VBZ1_COFAR</name>
<dbReference type="PANTHER" id="PTHR34222">
    <property type="entry name" value="GAG_PRE-INTEGRS DOMAIN-CONTAINING PROTEIN"/>
    <property type="match status" value="1"/>
</dbReference>
<dbReference type="GeneID" id="113704535"/>
<evidence type="ECO:0000313" key="3">
    <source>
        <dbReference type="RefSeq" id="XP_071917044.1"/>
    </source>
</evidence>
<proteinExistence type="predicted"/>
<accession>A0ABM4VBZ1</accession>
<organism evidence="2 3">
    <name type="scientific">Coffea arabica</name>
    <name type="common">Arabian coffee</name>
    <dbReference type="NCBI Taxonomy" id="13443"/>
    <lineage>
        <taxon>Eukaryota</taxon>
        <taxon>Viridiplantae</taxon>
        <taxon>Streptophyta</taxon>
        <taxon>Embryophyta</taxon>
        <taxon>Tracheophyta</taxon>
        <taxon>Spermatophyta</taxon>
        <taxon>Magnoliopsida</taxon>
        <taxon>eudicotyledons</taxon>
        <taxon>Gunneridae</taxon>
        <taxon>Pentapetalae</taxon>
        <taxon>asterids</taxon>
        <taxon>lamiids</taxon>
        <taxon>Gentianales</taxon>
        <taxon>Rubiaceae</taxon>
        <taxon>Ixoroideae</taxon>
        <taxon>Gardenieae complex</taxon>
        <taxon>Bertiereae - Coffeeae clade</taxon>
        <taxon>Coffeeae</taxon>
        <taxon>Coffea</taxon>
    </lineage>
</organism>
<dbReference type="Proteomes" id="UP001652660">
    <property type="component" value="Chromosome 8e"/>
</dbReference>
<dbReference type="PANTHER" id="PTHR34222:SF95">
    <property type="entry name" value="RRNA 2'-O-METHYLTRANSFERASE FIBRILLARIN-LIKE ISOFORM X1"/>
    <property type="match status" value="1"/>
</dbReference>